<dbReference type="AlphaFoldDB" id="A0A8J6C012"/>
<sequence>MADRLPRELNARGVDLWREEDEDATECGGREVRVVLRLVVDGTDVGAWAGHTRTAADGVTRVSADGVLGAELADGRRRLLLRRADGRVEALDVDALARRSHAARAAERASSA</sequence>
<name>A0A8J6C012_DIALT</name>
<proteinExistence type="predicted"/>
<accession>A0A8J6C012</accession>
<evidence type="ECO:0000313" key="2">
    <source>
        <dbReference type="Proteomes" id="UP000751190"/>
    </source>
</evidence>
<comment type="caution">
    <text evidence="1">The sequence shown here is derived from an EMBL/GenBank/DDBJ whole genome shotgun (WGS) entry which is preliminary data.</text>
</comment>
<evidence type="ECO:0000313" key="1">
    <source>
        <dbReference type="EMBL" id="KAG8457477.1"/>
    </source>
</evidence>
<gene>
    <name evidence="1" type="ORF">KFE25_003781</name>
</gene>
<protein>
    <submittedName>
        <fullName evidence="1">Uncharacterized protein</fullName>
    </submittedName>
</protein>
<reference evidence="1" key="1">
    <citation type="submission" date="2021-05" db="EMBL/GenBank/DDBJ databases">
        <title>The genome of the haptophyte Pavlova lutheri (Diacronema luteri, Pavlovales) - a model for lipid biosynthesis in eukaryotic algae.</title>
        <authorList>
            <person name="Hulatt C.J."/>
            <person name="Posewitz M.C."/>
        </authorList>
    </citation>
    <scope>NUCLEOTIDE SEQUENCE</scope>
    <source>
        <strain evidence="1">NIVA-4/92</strain>
    </source>
</reference>
<organism evidence="1 2">
    <name type="scientific">Diacronema lutheri</name>
    <name type="common">Unicellular marine alga</name>
    <name type="synonym">Monochrysis lutheri</name>
    <dbReference type="NCBI Taxonomy" id="2081491"/>
    <lineage>
        <taxon>Eukaryota</taxon>
        <taxon>Haptista</taxon>
        <taxon>Haptophyta</taxon>
        <taxon>Pavlovophyceae</taxon>
        <taxon>Pavlovales</taxon>
        <taxon>Pavlovaceae</taxon>
        <taxon>Diacronema</taxon>
    </lineage>
</organism>
<dbReference type="Proteomes" id="UP000751190">
    <property type="component" value="Unassembled WGS sequence"/>
</dbReference>
<dbReference type="EMBL" id="JAGTXO010000069">
    <property type="protein sequence ID" value="KAG8457477.1"/>
    <property type="molecule type" value="Genomic_DNA"/>
</dbReference>
<keyword evidence="2" id="KW-1185">Reference proteome</keyword>